<feature type="domain" description="GFO/IDH/MocA-like oxidoreductase" evidence="2">
    <location>
        <begin position="129"/>
        <end position="251"/>
    </location>
</feature>
<reference evidence="3 4" key="1">
    <citation type="submission" date="2016-10" db="EMBL/GenBank/DDBJ databases">
        <authorList>
            <person name="de Groot N.N."/>
        </authorList>
    </citation>
    <scope>NUCLEOTIDE SEQUENCE [LARGE SCALE GENOMIC DNA]</scope>
    <source>
        <strain evidence="3 4">CGMCC 1.8925</strain>
    </source>
</reference>
<gene>
    <name evidence="3" type="ORF">SAMN05660710_02204</name>
</gene>
<dbReference type="AlphaFoldDB" id="A0A1G5HP25"/>
<dbReference type="SUPFAM" id="SSF55347">
    <property type="entry name" value="Glyceraldehyde-3-phosphate dehydrogenase-like, C-terminal domain"/>
    <property type="match status" value="1"/>
</dbReference>
<dbReference type="InterPro" id="IPR036291">
    <property type="entry name" value="NAD(P)-bd_dom_sf"/>
</dbReference>
<accession>A0A1G5HP25</accession>
<dbReference type="PANTHER" id="PTHR43708">
    <property type="entry name" value="CONSERVED EXPRESSED OXIDOREDUCTASE (EUROFUNG)"/>
    <property type="match status" value="1"/>
</dbReference>
<dbReference type="EMBL" id="FMVT01000007">
    <property type="protein sequence ID" value="SCY65209.1"/>
    <property type="molecule type" value="Genomic_DNA"/>
</dbReference>
<evidence type="ECO:0000313" key="4">
    <source>
        <dbReference type="Proteomes" id="UP000199502"/>
    </source>
</evidence>
<dbReference type="InterPro" id="IPR055170">
    <property type="entry name" value="GFO_IDH_MocA-like_dom"/>
</dbReference>
<dbReference type="STRING" id="336292.SAMN05660710_02204"/>
<dbReference type="Proteomes" id="UP000199502">
    <property type="component" value="Unassembled WGS sequence"/>
</dbReference>
<sequence>MTVRVALIGCGFFARNHMLAWRDLPGAKVVAVCDLDSGRAGNFAAEFGAEAFTDPAVMLAEVRPDATDIVTTVASHRKLVTLAVQHSGAVICQKPFAASLTDGQAMVSACAAADVPLFVHENFRWQAPWRAVQARLAAGVVGTPRFLRLSFRHAFDIYTAQPYLAEEPDLALMDVGLHLFDMASCLMGDVVRVSCETQRLNPRVAGQDAFQALLRHSSGAVSSVECSFFAQLSPDPFPQTLGRVEGDAGTLEVLAGYRLRQHGSDGPADIDVEPELPIWGARPWHLIQDSVCAFQTHVLEVLAGRAQPQPSGADNLRTLAVTLAAIRAAKSGATLVPEGAAPG</sequence>
<dbReference type="SUPFAM" id="SSF51735">
    <property type="entry name" value="NAD(P)-binding Rossmann-fold domains"/>
    <property type="match status" value="1"/>
</dbReference>
<dbReference type="Gene3D" id="3.40.50.720">
    <property type="entry name" value="NAD(P)-binding Rossmann-like Domain"/>
    <property type="match status" value="1"/>
</dbReference>
<dbReference type="Pfam" id="PF01408">
    <property type="entry name" value="GFO_IDH_MocA"/>
    <property type="match status" value="1"/>
</dbReference>
<dbReference type="Gene3D" id="3.30.360.10">
    <property type="entry name" value="Dihydrodipicolinate Reductase, domain 2"/>
    <property type="match status" value="1"/>
</dbReference>
<name>A0A1G5HP25_9RHOB</name>
<dbReference type="InterPro" id="IPR000683">
    <property type="entry name" value="Gfo/Idh/MocA-like_OxRdtase_N"/>
</dbReference>
<dbReference type="PANTHER" id="PTHR43708:SF8">
    <property type="entry name" value="OXIDOREDUCTASE"/>
    <property type="match status" value="1"/>
</dbReference>
<evidence type="ECO:0000259" key="2">
    <source>
        <dbReference type="Pfam" id="PF22725"/>
    </source>
</evidence>
<organism evidence="3 4">
    <name type="scientific">Paracoccus tibetensis</name>
    <dbReference type="NCBI Taxonomy" id="336292"/>
    <lineage>
        <taxon>Bacteria</taxon>
        <taxon>Pseudomonadati</taxon>
        <taxon>Pseudomonadota</taxon>
        <taxon>Alphaproteobacteria</taxon>
        <taxon>Rhodobacterales</taxon>
        <taxon>Paracoccaceae</taxon>
        <taxon>Paracoccus</taxon>
    </lineage>
</organism>
<proteinExistence type="predicted"/>
<dbReference type="Pfam" id="PF22725">
    <property type="entry name" value="GFO_IDH_MocA_C3"/>
    <property type="match status" value="1"/>
</dbReference>
<keyword evidence="4" id="KW-1185">Reference proteome</keyword>
<evidence type="ECO:0000313" key="3">
    <source>
        <dbReference type="EMBL" id="SCY65209.1"/>
    </source>
</evidence>
<dbReference type="GO" id="GO:0000166">
    <property type="term" value="F:nucleotide binding"/>
    <property type="evidence" value="ECO:0007669"/>
    <property type="project" value="InterPro"/>
</dbReference>
<protein>
    <submittedName>
        <fullName evidence="3">Predicted dehydrogenase</fullName>
    </submittedName>
</protein>
<dbReference type="InterPro" id="IPR051317">
    <property type="entry name" value="Gfo/Idh/MocA_oxidoreduct"/>
</dbReference>
<evidence type="ECO:0000259" key="1">
    <source>
        <dbReference type="Pfam" id="PF01408"/>
    </source>
</evidence>
<feature type="domain" description="Gfo/Idh/MocA-like oxidoreductase N-terminal" evidence="1">
    <location>
        <begin position="3"/>
        <end position="119"/>
    </location>
</feature>
<dbReference type="RefSeq" id="WP_245686631.1">
    <property type="nucleotide sequence ID" value="NZ_FMVT01000007.1"/>
</dbReference>